<keyword evidence="2" id="KW-0520">NAD</keyword>
<sequence length="365" mass="39000">MGVPLRVGIIGVGKISEQYLANLPTFPGLRLVAVADLNQERAQQVADEQGIRALTVDELIDDPEIDAVLNLTIPAAHVEIGTRALTAGKHVFAEKPLGLNPAEAAPMLDLADELGLRFASAPDTVLGTGVQTARRTLDSGVIGTPIAAQVHWTAPGHERWHPAPEFYYQPGGGPLLDMGPYYLTALVHFFGPVVRVTGLATRSDRPRTIETGPKAGTPIEVTIDTHITALLEHANGVASTITVSFEVWRSRAPKFEVYGTEGTISVPDPNMFSDPVEVAVRDEEWRVIPDSAGVIDTGRGVGLADLAEAIVEDRPHRSSGRVALHVLEIMDAVLRSNEDRAVVAIESTAEKPEVMPLRAADSIGG</sequence>
<dbReference type="OrthoDB" id="9776544at2"/>
<evidence type="ECO:0000313" key="5">
    <source>
        <dbReference type="EMBL" id="AND17656.1"/>
    </source>
</evidence>
<dbReference type="GO" id="GO:0016491">
    <property type="term" value="F:oxidoreductase activity"/>
    <property type="evidence" value="ECO:0007669"/>
    <property type="project" value="UniProtKB-KW"/>
</dbReference>
<evidence type="ECO:0000256" key="2">
    <source>
        <dbReference type="ARBA" id="ARBA00023027"/>
    </source>
</evidence>
<keyword evidence="6" id="KW-1185">Reference proteome</keyword>
<feature type="domain" description="Gfo/Idh/MocA-like oxidoreductase N-terminal" evidence="3">
    <location>
        <begin position="5"/>
        <end position="118"/>
    </location>
</feature>
<dbReference type="PANTHER" id="PTHR43818:SF11">
    <property type="entry name" value="BCDNA.GH03377"/>
    <property type="match status" value="1"/>
</dbReference>
<dbReference type="KEGG" id="rtn:A6122_2541"/>
<dbReference type="Proteomes" id="UP000077071">
    <property type="component" value="Chromosome"/>
</dbReference>
<dbReference type="SUPFAM" id="SSF51735">
    <property type="entry name" value="NAD(P)-binding Rossmann-fold domains"/>
    <property type="match status" value="1"/>
</dbReference>
<dbReference type="Pfam" id="PF01408">
    <property type="entry name" value="GFO_IDH_MocA"/>
    <property type="match status" value="1"/>
</dbReference>
<evidence type="ECO:0000256" key="1">
    <source>
        <dbReference type="ARBA" id="ARBA00023002"/>
    </source>
</evidence>
<evidence type="ECO:0000313" key="6">
    <source>
        <dbReference type="Proteomes" id="UP000077071"/>
    </source>
</evidence>
<evidence type="ECO:0000259" key="4">
    <source>
        <dbReference type="Pfam" id="PF22725"/>
    </source>
</evidence>
<dbReference type="SUPFAM" id="SSF55347">
    <property type="entry name" value="Glyceraldehyde-3-phosphate dehydrogenase-like, C-terminal domain"/>
    <property type="match status" value="1"/>
</dbReference>
<dbReference type="PATRIC" id="fig|33888.3.peg.2841"/>
<name>A0A160KUS9_9MICO</name>
<dbReference type="AlphaFoldDB" id="A0A160KUS9"/>
<dbReference type="InterPro" id="IPR000683">
    <property type="entry name" value="Gfo/Idh/MocA-like_OxRdtase_N"/>
</dbReference>
<evidence type="ECO:0000259" key="3">
    <source>
        <dbReference type="Pfam" id="PF01408"/>
    </source>
</evidence>
<dbReference type="InterPro" id="IPR036291">
    <property type="entry name" value="NAD(P)-bd_dom_sf"/>
</dbReference>
<dbReference type="Gene3D" id="3.30.360.10">
    <property type="entry name" value="Dihydrodipicolinate Reductase, domain 2"/>
    <property type="match status" value="1"/>
</dbReference>
<proteinExistence type="predicted"/>
<dbReference type="STRING" id="33888.A6122_2541"/>
<keyword evidence="1" id="KW-0560">Oxidoreductase</keyword>
<dbReference type="PANTHER" id="PTHR43818">
    <property type="entry name" value="BCDNA.GH03377"/>
    <property type="match status" value="1"/>
</dbReference>
<dbReference type="InterPro" id="IPR055170">
    <property type="entry name" value="GFO_IDH_MocA-like_dom"/>
</dbReference>
<dbReference type="Gene3D" id="3.40.50.720">
    <property type="entry name" value="NAD(P)-binding Rossmann-like Domain"/>
    <property type="match status" value="1"/>
</dbReference>
<dbReference type="Pfam" id="PF22725">
    <property type="entry name" value="GFO_IDH_MocA_C3"/>
    <property type="match status" value="1"/>
</dbReference>
<dbReference type="RefSeq" id="WP_068255801.1">
    <property type="nucleotide sequence ID" value="NZ_CP015515.1"/>
</dbReference>
<gene>
    <name evidence="5" type="ORF">A6122_2541</name>
</gene>
<organism evidence="5 6">
    <name type="scientific">Rathayibacter tritici</name>
    <dbReference type="NCBI Taxonomy" id="33888"/>
    <lineage>
        <taxon>Bacteria</taxon>
        <taxon>Bacillati</taxon>
        <taxon>Actinomycetota</taxon>
        <taxon>Actinomycetes</taxon>
        <taxon>Micrococcales</taxon>
        <taxon>Microbacteriaceae</taxon>
        <taxon>Rathayibacter</taxon>
    </lineage>
</organism>
<dbReference type="EMBL" id="CP015515">
    <property type="protein sequence ID" value="AND17656.1"/>
    <property type="molecule type" value="Genomic_DNA"/>
</dbReference>
<reference evidence="5 6" key="1">
    <citation type="submission" date="2016-05" db="EMBL/GenBank/DDBJ databases">
        <title>Complete genome sequence of Rathayibacter tritici NCPPB 1953.</title>
        <authorList>
            <person name="Park J."/>
            <person name="Lee H.-H."/>
            <person name="Lee S.-W."/>
            <person name="Seo Y.-S."/>
        </authorList>
    </citation>
    <scope>NUCLEOTIDE SEQUENCE [LARGE SCALE GENOMIC DNA]</scope>
    <source>
        <strain evidence="5 6">NCPPB 1953</strain>
    </source>
</reference>
<protein>
    <submittedName>
        <fullName evidence="5">Oxidoreductase</fullName>
    </submittedName>
</protein>
<dbReference type="GO" id="GO:0000166">
    <property type="term" value="F:nucleotide binding"/>
    <property type="evidence" value="ECO:0007669"/>
    <property type="project" value="InterPro"/>
</dbReference>
<feature type="domain" description="GFO/IDH/MocA-like oxidoreductase" evidence="4">
    <location>
        <begin position="130"/>
        <end position="264"/>
    </location>
</feature>
<dbReference type="InterPro" id="IPR050463">
    <property type="entry name" value="Gfo/Idh/MocA_oxidrdct_glycsds"/>
</dbReference>
<accession>A0A160KUS9</accession>